<reference evidence="1 2" key="1">
    <citation type="submission" date="2022-12" db="EMBL/GenBank/DDBJ databases">
        <title>Chromosome-scale assembly of the Ensete ventricosum genome.</title>
        <authorList>
            <person name="Dussert Y."/>
            <person name="Stocks J."/>
            <person name="Wendawek A."/>
            <person name="Woldeyes F."/>
            <person name="Nichols R.A."/>
            <person name="Borrell J.S."/>
        </authorList>
    </citation>
    <scope>NUCLEOTIDE SEQUENCE [LARGE SCALE GENOMIC DNA]</scope>
    <source>
        <strain evidence="2">cv. Maze</strain>
        <tissue evidence="1">Seeds</tissue>
    </source>
</reference>
<dbReference type="AlphaFoldDB" id="A0AAV8RMT4"/>
<evidence type="ECO:0000313" key="1">
    <source>
        <dbReference type="EMBL" id="KAJ8503746.1"/>
    </source>
</evidence>
<comment type="caution">
    <text evidence="1">The sequence shown here is derived from an EMBL/GenBank/DDBJ whole genome shotgun (WGS) entry which is preliminary data.</text>
</comment>
<sequence>MPGHACQDAGANVGDAEEGEQEAAAEDDLQGVFVYVASTAVGLALAYIQKVEASEEAVEVQTGKQAGFAEASEVVGTTDVLSLHEPRDAEIVNAAVAAVSVDTVAPASAVVIAPGAETGTETEAGDSVTGVYEVVVPATAQVGFGVGVGVGVGVEAGVGVGVGVGAGIVVVVGLAPQEAAAAAVAVELPGLVAGAGVKAGPGLESEAGDKVGFGDEVEAAHMMQAVTVLVLHSEEQLAFGVGDTVGSLAVDIEHTVDNAAGKRHSQDTSDSTAGIAIAVAGTIVVELKPELQLVHKQLH</sequence>
<dbReference type="EMBL" id="JAQQAF010000002">
    <property type="protein sequence ID" value="KAJ8503746.1"/>
    <property type="molecule type" value="Genomic_DNA"/>
</dbReference>
<name>A0AAV8RMT4_ENSVE</name>
<proteinExistence type="predicted"/>
<keyword evidence="2" id="KW-1185">Reference proteome</keyword>
<accession>A0AAV8RMT4</accession>
<gene>
    <name evidence="1" type="ORF">OPV22_004632</name>
</gene>
<evidence type="ECO:0000313" key="2">
    <source>
        <dbReference type="Proteomes" id="UP001222027"/>
    </source>
</evidence>
<dbReference type="Proteomes" id="UP001222027">
    <property type="component" value="Unassembled WGS sequence"/>
</dbReference>
<protein>
    <submittedName>
        <fullName evidence="1">Uncharacterized protein</fullName>
    </submittedName>
</protein>
<organism evidence="1 2">
    <name type="scientific">Ensete ventricosum</name>
    <name type="common">Abyssinian banana</name>
    <name type="synonym">Musa ensete</name>
    <dbReference type="NCBI Taxonomy" id="4639"/>
    <lineage>
        <taxon>Eukaryota</taxon>
        <taxon>Viridiplantae</taxon>
        <taxon>Streptophyta</taxon>
        <taxon>Embryophyta</taxon>
        <taxon>Tracheophyta</taxon>
        <taxon>Spermatophyta</taxon>
        <taxon>Magnoliopsida</taxon>
        <taxon>Liliopsida</taxon>
        <taxon>Zingiberales</taxon>
        <taxon>Musaceae</taxon>
        <taxon>Ensete</taxon>
    </lineage>
</organism>